<dbReference type="InterPro" id="IPR000014">
    <property type="entry name" value="PAS"/>
</dbReference>
<dbReference type="SMART" id="SM00086">
    <property type="entry name" value="PAC"/>
    <property type="match status" value="4"/>
</dbReference>
<organism evidence="12 13">
    <name type="scientific">Methanocalculus taiwanensis</name>
    <dbReference type="NCBI Taxonomy" id="106207"/>
    <lineage>
        <taxon>Archaea</taxon>
        <taxon>Methanobacteriati</taxon>
        <taxon>Methanobacteriota</taxon>
        <taxon>Stenosarchaea group</taxon>
        <taxon>Methanomicrobia</taxon>
        <taxon>Methanomicrobiales</taxon>
        <taxon>Methanocalculaceae</taxon>
        <taxon>Methanocalculus</taxon>
    </lineage>
</organism>
<dbReference type="InterPro" id="IPR001610">
    <property type="entry name" value="PAC"/>
</dbReference>
<dbReference type="AlphaFoldDB" id="A0ABD4TM49"/>
<dbReference type="NCBIfam" id="TIGR00229">
    <property type="entry name" value="sensory_box"/>
    <property type="match status" value="4"/>
</dbReference>
<dbReference type="EMBL" id="VOTZ01000015">
    <property type="protein sequence ID" value="MCQ1538844.1"/>
    <property type="molecule type" value="Genomic_DNA"/>
</dbReference>
<dbReference type="PANTHER" id="PTHR43304">
    <property type="entry name" value="PHYTOCHROME-LIKE PROTEIN CPH1"/>
    <property type="match status" value="1"/>
</dbReference>
<dbReference type="Gene3D" id="3.30.565.10">
    <property type="entry name" value="Histidine kinase-like ATPase, C-terminal domain"/>
    <property type="match status" value="1"/>
</dbReference>
<dbReference type="CDD" id="cd00075">
    <property type="entry name" value="HATPase"/>
    <property type="match status" value="1"/>
</dbReference>
<evidence type="ECO:0000256" key="3">
    <source>
        <dbReference type="ARBA" id="ARBA00022553"/>
    </source>
</evidence>
<evidence type="ECO:0000256" key="2">
    <source>
        <dbReference type="ARBA" id="ARBA00012438"/>
    </source>
</evidence>
<dbReference type="Pfam" id="PF08448">
    <property type="entry name" value="PAS_4"/>
    <property type="match status" value="1"/>
</dbReference>
<dbReference type="CDD" id="cd00130">
    <property type="entry name" value="PAS"/>
    <property type="match status" value="4"/>
</dbReference>
<evidence type="ECO:0000313" key="12">
    <source>
        <dbReference type="EMBL" id="MCQ1538844.1"/>
    </source>
</evidence>
<dbReference type="SUPFAM" id="SSF55785">
    <property type="entry name" value="PYP-like sensor domain (PAS domain)"/>
    <property type="match status" value="4"/>
</dbReference>
<comment type="caution">
    <text evidence="12">The sequence shown here is derived from an EMBL/GenBank/DDBJ whole genome shotgun (WGS) entry which is preliminary data.</text>
</comment>
<dbReference type="InterPro" id="IPR005467">
    <property type="entry name" value="His_kinase_dom"/>
</dbReference>
<reference evidence="12 13" key="1">
    <citation type="submission" date="2019-08" db="EMBL/GenBank/DDBJ databases">
        <authorList>
            <person name="Chen S.-C."/>
            <person name="Lai M.-C."/>
            <person name="You Y.-T."/>
        </authorList>
    </citation>
    <scope>NUCLEOTIDE SEQUENCE [LARGE SCALE GENOMIC DNA]</scope>
    <source>
        <strain evidence="12 13">P2F9704a</strain>
    </source>
</reference>
<feature type="coiled-coil region" evidence="7">
    <location>
        <begin position="256"/>
        <end position="293"/>
    </location>
</feature>
<keyword evidence="4" id="KW-0808">Transferase</keyword>
<feature type="coiled-coil region" evidence="7">
    <location>
        <begin position="119"/>
        <end position="146"/>
    </location>
</feature>
<dbReference type="InterPro" id="IPR003594">
    <property type="entry name" value="HATPase_dom"/>
</dbReference>
<dbReference type="GO" id="GO:0004673">
    <property type="term" value="F:protein histidine kinase activity"/>
    <property type="evidence" value="ECO:0007669"/>
    <property type="project" value="UniProtKB-EC"/>
</dbReference>
<dbReference type="SMART" id="SM00448">
    <property type="entry name" value="REC"/>
    <property type="match status" value="1"/>
</dbReference>
<dbReference type="Gene3D" id="3.40.50.2300">
    <property type="match status" value="1"/>
</dbReference>
<dbReference type="SUPFAM" id="SSF52172">
    <property type="entry name" value="CheY-like"/>
    <property type="match status" value="1"/>
</dbReference>
<dbReference type="InterPro" id="IPR011006">
    <property type="entry name" value="CheY-like_superfamily"/>
</dbReference>
<feature type="domain" description="PAS" evidence="10">
    <location>
        <begin position="619"/>
        <end position="689"/>
    </location>
</feature>
<feature type="domain" description="Response regulatory" evidence="9">
    <location>
        <begin position="5"/>
        <end position="120"/>
    </location>
</feature>
<gene>
    <name evidence="12" type="ORF">FTO68_07575</name>
</gene>
<evidence type="ECO:0000256" key="1">
    <source>
        <dbReference type="ARBA" id="ARBA00000085"/>
    </source>
</evidence>
<dbReference type="Gene3D" id="3.30.450.20">
    <property type="entry name" value="PAS domain"/>
    <property type="match status" value="4"/>
</dbReference>
<dbReference type="PROSITE" id="PS50112">
    <property type="entry name" value="PAS"/>
    <property type="match status" value="4"/>
</dbReference>
<evidence type="ECO:0000256" key="6">
    <source>
        <dbReference type="PROSITE-ProRule" id="PRU00169"/>
    </source>
</evidence>
<dbReference type="Pfam" id="PF02518">
    <property type="entry name" value="HATPase_c"/>
    <property type="match status" value="1"/>
</dbReference>
<dbReference type="InterPro" id="IPR035965">
    <property type="entry name" value="PAS-like_dom_sf"/>
</dbReference>
<dbReference type="InterPro" id="IPR004358">
    <property type="entry name" value="Sig_transdc_His_kin-like_C"/>
</dbReference>
<dbReference type="PROSITE" id="PS50109">
    <property type="entry name" value="HIS_KIN"/>
    <property type="match status" value="1"/>
</dbReference>
<name>A0ABD4TM49_9EURY</name>
<keyword evidence="3 6" id="KW-0597">Phosphoprotein</keyword>
<keyword evidence="5" id="KW-0418">Kinase</keyword>
<dbReference type="SUPFAM" id="SSF55874">
    <property type="entry name" value="ATPase domain of HSP90 chaperone/DNA topoisomerase II/histidine kinase"/>
    <property type="match status" value="1"/>
</dbReference>
<dbReference type="CDD" id="cd00156">
    <property type="entry name" value="REC"/>
    <property type="match status" value="1"/>
</dbReference>
<sequence>MTSHTLLYIDDEPDLLRIGRLFLERNKGLAVSTCESALDAINILSNQPFDAIISDYQMPGMNGIQFLKHLRQNGDETPFIIFTGKSREDVVIEAFNNGADFYMQKGGDPRSQFAELQNKIQYAIERKKAEKALRESEERYRNVVQAQTEFICRFKPDGTHLFVNEAYSTFFGMQEAEIIGTQFKPRIHPDDRDNVTRLFASLSLQNPSAFSEQRVIMPDGRIVWQRWNTRAIFDEKGKLKEYQSVGRDITEVMDRETELQQKNMELQASYEQLAATEEEIRQQLDEIVSTQTALRESEQRYQAVIEYQTEFICRFKPDGTHILVNDAYARYFRKDKHEIMGRVFSPNIHPDDQDLVSRFFSSLTYQNPEGTIEHRIIMPDGEVRWQQWNDRALFDEYGHVREYQSVGRDITEKKLAEEALKEQNVELNAAYEQLAATEEEIRQQLDEIITTQTALRESEQRYQAVIEYQTEFICRFRPDGTHILVNDAYARYFGRDRHEIMGKTFSPNIHPEDKEMVSRFFASLTYQNPEGTIEHRIVMPDGEIRWQQWNDRALFDEYGHVREYQSVGRDITVRKQAEEALKEQNLELNAAYEQLAATEEEIRQQLDEIITTQQALRESEQRYQAVIEYQTEFICRFRPDGTHILVNDAYAKYFGKTKQQLLGENFSPKIHPDDYERVRNFFASLIEEHPIGTIEHRIIMPDGEVRWQQWNDRAIFDEYGHVREYQSVGRDITEKKRMEEALRLTNNKLHLLSSITRHDILNKIMIAQGYLDLTTEVNASPALAKYLDNVTNAVSAIEGQIIFTREYEQLGVSEPVWTPIKQTIERNYDQDIQISYDGPEARILADPMIQKVFSNLIDNTLRHGEGADQIRIRCRETESGLAITYEDNGSGIPEKEKERIFYRGFGKNTGYGLFLVREILTITNITITENGEPGKGARFEIHVPKGGYCIDGASGQRIQ</sequence>
<dbReference type="PANTHER" id="PTHR43304:SF1">
    <property type="entry name" value="PAC DOMAIN-CONTAINING PROTEIN"/>
    <property type="match status" value="1"/>
</dbReference>
<dbReference type="InterPro" id="IPR013655">
    <property type="entry name" value="PAS_fold_3"/>
</dbReference>
<feature type="domain" description="PAC" evidence="11">
    <location>
        <begin position="531"/>
        <end position="583"/>
    </location>
</feature>
<dbReference type="SMART" id="SM00387">
    <property type="entry name" value="HATPase_c"/>
    <property type="match status" value="1"/>
</dbReference>
<evidence type="ECO:0000256" key="5">
    <source>
        <dbReference type="ARBA" id="ARBA00022777"/>
    </source>
</evidence>
<proteinExistence type="predicted"/>
<dbReference type="EC" id="2.7.13.3" evidence="2"/>
<feature type="domain" description="PAC" evidence="11">
    <location>
        <begin position="692"/>
        <end position="744"/>
    </location>
</feature>
<dbReference type="InterPro" id="IPR013656">
    <property type="entry name" value="PAS_4"/>
</dbReference>
<feature type="domain" description="PAS" evidence="10">
    <location>
        <begin position="458"/>
        <end position="528"/>
    </location>
</feature>
<comment type="catalytic activity">
    <reaction evidence="1">
        <text>ATP + protein L-histidine = ADP + protein N-phospho-L-histidine.</text>
        <dbReference type="EC" id="2.7.13.3"/>
    </reaction>
</comment>
<evidence type="ECO:0000259" key="10">
    <source>
        <dbReference type="PROSITE" id="PS50112"/>
    </source>
</evidence>
<dbReference type="Proteomes" id="UP001524383">
    <property type="component" value="Unassembled WGS sequence"/>
</dbReference>
<feature type="domain" description="PAS" evidence="10">
    <location>
        <begin position="297"/>
        <end position="367"/>
    </location>
</feature>
<accession>A0ABD4TM49</accession>
<feature type="domain" description="PAC" evidence="11">
    <location>
        <begin position="370"/>
        <end position="422"/>
    </location>
</feature>
<protein>
    <recommendedName>
        <fullName evidence="2">histidine kinase</fullName>
        <ecNumber evidence="2">2.7.13.3</ecNumber>
    </recommendedName>
</protein>
<dbReference type="RefSeq" id="WP_255332797.1">
    <property type="nucleotide sequence ID" value="NZ_VOTZ01000015.1"/>
</dbReference>
<evidence type="ECO:0000259" key="9">
    <source>
        <dbReference type="PROSITE" id="PS50110"/>
    </source>
</evidence>
<dbReference type="Pfam" id="PF08447">
    <property type="entry name" value="PAS_3"/>
    <property type="match status" value="3"/>
</dbReference>
<evidence type="ECO:0000313" key="13">
    <source>
        <dbReference type="Proteomes" id="UP001524383"/>
    </source>
</evidence>
<evidence type="ECO:0000259" key="8">
    <source>
        <dbReference type="PROSITE" id="PS50109"/>
    </source>
</evidence>
<dbReference type="PRINTS" id="PR00344">
    <property type="entry name" value="BCTRLSENSOR"/>
</dbReference>
<evidence type="ECO:0000259" key="11">
    <source>
        <dbReference type="PROSITE" id="PS50113"/>
    </source>
</evidence>
<dbReference type="InterPro" id="IPR052162">
    <property type="entry name" value="Sensor_kinase/Photoreceptor"/>
</dbReference>
<feature type="coiled-coil region" evidence="7">
    <location>
        <begin position="574"/>
        <end position="622"/>
    </location>
</feature>
<feature type="modified residue" description="4-aspartylphosphate" evidence="6">
    <location>
        <position position="55"/>
    </location>
</feature>
<dbReference type="InterPro" id="IPR001789">
    <property type="entry name" value="Sig_transdc_resp-reg_receiver"/>
</dbReference>
<dbReference type="InterPro" id="IPR000700">
    <property type="entry name" value="PAS-assoc_C"/>
</dbReference>
<dbReference type="PROSITE" id="PS50110">
    <property type="entry name" value="RESPONSE_REGULATORY"/>
    <property type="match status" value="1"/>
</dbReference>
<keyword evidence="7" id="KW-0175">Coiled coil</keyword>
<evidence type="ECO:0000256" key="7">
    <source>
        <dbReference type="SAM" id="Coils"/>
    </source>
</evidence>
<dbReference type="InterPro" id="IPR036890">
    <property type="entry name" value="HATPase_C_sf"/>
</dbReference>
<dbReference type="SMART" id="SM00091">
    <property type="entry name" value="PAS"/>
    <property type="match status" value="4"/>
</dbReference>
<feature type="domain" description="Histidine kinase" evidence="8">
    <location>
        <begin position="849"/>
        <end position="947"/>
    </location>
</feature>
<dbReference type="PROSITE" id="PS50113">
    <property type="entry name" value="PAC"/>
    <property type="match status" value="4"/>
</dbReference>
<feature type="domain" description="PAC" evidence="11">
    <location>
        <begin position="209"/>
        <end position="261"/>
    </location>
</feature>
<evidence type="ECO:0000256" key="4">
    <source>
        <dbReference type="ARBA" id="ARBA00022679"/>
    </source>
</evidence>
<dbReference type="Pfam" id="PF00072">
    <property type="entry name" value="Response_reg"/>
    <property type="match status" value="1"/>
</dbReference>
<feature type="coiled-coil region" evidence="7">
    <location>
        <begin position="413"/>
        <end position="447"/>
    </location>
</feature>
<feature type="domain" description="PAS" evidence="10">
    <location>
        <begin position="136"/>
        <end position="207"/>
    </location>
</feature>
<keyword evidence="13" id="KW-1185">Reference proteome</keyword>